<name>A0ABQ4R6S8_9HYPH</name>
<keyword evidence="3" id="KW-1185">Reference proteome</keyword>
<proteinExistence type="predicted"/>
<dbReference type="EMBL" id="BPQH01000020">
    <property type="protein sequence ID" value="GJD52521.1"/>
    <property type="molecule type" value="Genomic_DNA"/>
</dbReference>
<evidence type="ECO:0000313" key="3">
    <source>
        <dbReference type="Proteomes" id="UP001055167"/>
    </source>
</evidence>
<reference evidence="2" key="1">
    <citation type="journal article" date="2021" name="Front. Microbiol.">
        <title>Comprehensive Comparative Genomics and Phenotyping of Methylobacterium Species.</title>
        <authorList>
            <person name="Alessa O."/>
            <person name="Ogura Y."/>
            <person name="Fujitani Y."/>
            <person name="Takami H."/>
            <person name="Hayashi T."/>
            <person name="Sahin N."/>
            <person name="Tani A."/>
        </authorList>
    </citation>
    <scope>NUCLEOTIDE SEQUENCE</scope>
    <source>
        <strain evidence="2">KCTC 52305</strain>
    </source>
</reference>
<dbReference type="RefSeq" id="WP_128560945.1">
    <property type="nucleotide sequence ID" value="NZ_BPQH01000020.1"/>
</dbReference>
<reference evidence="2" key="2">
    <citation type="submission" date="2021-08" db="EMBL/GenBank/DDBJ databases">
        <authorList>
            <person name="Tani A."/>
            <person name="Ola A."/>
            <person name="Ogura Y."/>
            <person name="Katsura K."/>
            <person name="Hayashi T."/>
        </authorList>
    </citation>
    <scope>NUCLEOTIDE SEQUENCE</scope>
    <source>
        <strain evidence="2">KCTC 52305</strain>
    </source>
</reference>
<protein>
    <submittedName>
        <fullName evidence="2">Uncharacterized protein</fullName>
    </submittedName>
</protein>
<evidence type="ECO:0000256" key="1">
    <source>
        <dbReference type="SAM" id="MobiDB-lite"/>
    </source>
</evidence>
<dbReference type="Proteomes" id="UP001055167">
    <property type="component" value="Unassembled WGS sequence"/>
</dbReference>
<sequence>MSKVITAAFETRRDAEMAVEHLVQEYGIDRKAVTIAPVAAENSAGIRTAGADVEGGHEKTETEGQPALAGKLRVSADVDDAVADKVDGAFATYGGKPVQA</sequence>
<organism evidence="2 3">
    <name type="scientific">Methylobacterium crusticola</name>
    <dbReference type="NCBI Taxonomy" id="1697972"/>
    <lineage>
        <taxon>Bacteria</taxon>
        <taxon>Pseudomonadati</taxon>
        <taxon>Pseudomonadota</taxon>
        <taxon>Alphaproteobacteria</taxon>
        <taxon>Hyphomicrobiales</taxon>
        <taxon>Methylobacteriaceae</taxon>
        <taxon>Methylobacterium</taxon>
    </lineage>
</organism>
<feature type="region of interest" description="Disordered" evidence="1">
    <location>
        <begin position="46"/>
        <end position="71"/>
    </location>
</feature>
<accession>A0ABQ4R6S8</accession>
<evidence type="ECO:0000313" key="2">
    <source>
        <dbReference type="EMBL" id="GJD52521.1"/>
    </source>
</evidence>
<gene>
    <name evidence="2" type="ORF">OPKNFCMD_5287</name>
</gene>
<comment type="caution">
    <text evidence="2">The sequence shown here is derived from an EMBL/GenBank/DDBJ whole genome shotgun (WGS) entry which is preliminary data.</text>
</comment>